<keyword evidence="1" id="KW-0472">Membrane</keyword>
<name>A0A1Y6CQI3_9BACT</name>
<proteinExistence type="predicted"/>
<keyword evidence="1" id="KW-0812">Transmembrane</keyword>
<evidence type="ECO:0000313" key="2">
    <source>
        <dbReference type="EMBL" id="SMF83470.1"/>
    </source>
</evidence>
<dbReference type="OrthoDB" id="5732341at2"/>
<feature type="transmembrane region" description="Helical" evidence="1">
    <location>
        <begin position="6"/>
        <end position="26"/>
    </location>
</feature>
<dbReference type="RefSeq" id="WP_132326298.1">
    <property type="nucleotide sequence ID" value="NZ_FWZT01000047.1"/>
</dbReference>
<dbReference type="Proteomes" id="UP000192907">
    <property type="component" value="Unassembled WGS sequence"/>
</dbReference>
<feature type="transmembrane region" description="Helical" evidence="1">
    <location>
        <begin position="38"/>
        <end position="55"/>
    </location>
</feature>
<organism evidence="2 3">
    <name type="scientific">Pseudobacteriovorax antillogorgiicola</name>
    <dbReference type="NCBI Taxonomy" id="1513793"/>
    <lineage>
        <taxon>Bacteria</taxon>
        <taxon>Pseudomonadati</taxon>
        <taxon>Bdellovibrionota</taxon>
        <taxon>Oligoflexia</taxon>
        <taxon>Oligoflexales</taxon>
        <taxon>Pseudobacteriovoracaceae</taxon>
        <taxon>Pseudobacteriovorax</taxon>
    </lineage>
</organism>
<dbReference type="EMBL" id="FWZT01000047">
    <property type="protein sequence ID" value="SMF83470.1"/>
    <property type="molecule type" value="Genomic_DNA"/>
</dbReference>
<feature type="transmembrane region" description="Helical" evidence="1">
    <location>
        <begin position="67"/>
        <end position="88"/>
    </location>
</feature>
<dbReference type="AlphaFoldDB" id="A0A1Y6CQI3"/>
<protein>
    <submittedName>
        <fullName evidence="2">Uncharacterized membrane protein</fullName>
    </submittedName>
</protein>
<evidence type="ECO:0000313" key="3">
    <source>
        <dbReference type="Proteomes" id="UP000192907"/>
    </source>
</evidence>
<sequence length="131" mass="14371">MTYQTLSYLHLLTVVPSAIIGAYLFLGSKGTAFHKQIGKVYMALMFLTGIVTLFMEASIGPKLMNHFGYLHLFSLLTMYSVPTAIISARRGDITAHKRSMIYLYLGGIAIAGSFAFGPGRFLSSVLPKFIP</sequence>
<gene>
    <name evidence="2" type="ORF">SAMN06296036_1477</name>
</gene>
<dbReference type="InterPro" id="IPR018750">
    <property type="entry name" value="DUF2306_membrane"/>
</dbReference>
<accession>A0A1Y6CQI3</accession>
<keyword evidence="1" id="KW-1133">Transmembrane helix</keyword>
<dbReference type="Pfam" id="PF10067">
    <property type="entry name" value="DUF2306"/>
    <property type="match status" value="1"/>
</dbReference>
<keyword evidence="3" id="KW-1185">Reference proteome</keyword>
<reference evidence="3" key="1">
    <citation type="submission" date="2017-04" db="EMBL/GenBank/DDBJ databases">
        <authorList>
            <person name="Varghese N."/>
            <person name="Submissions S."/>
        </authorList>
    </citation>
    <scope>NUCLEOTIDE SEQUENCE [LARGE SCALE GENOMIC DNA]</scope>
    <source>
        <strain evidence="3">RKEM611</strain>
    </source>
</reference>
<evidence type="ECO:0000256" key="1">
    <source>
        <dbReference type="SAM" id="Phobius"/>
    </source>
</evidence>
<dbReference type="STRING" id="1513793.SAMN06296036_1477"/>
<feature type="transmembrane region" description="Helical" evidence="1">
    <location>
        <begin position="100"/>
        <end position="121"/>
    </location>
</feature>